<name>A0AAD8NUJ0_TARER</name>
<organism evidence="2 3">
    <name type="scientific">Tagetes erecta</name>
    <name type="common">African marigold</name>
    <dbReference type="NCBI Taxonomy" id="13708"/>
    <lineage>
        <taxon>Eukaryota</taxon>
        <taxon>Viridiplantae</taxon>
        <taxon>Streptophyta</taxon>
        <taxon>Embryophyta</taxon>
        <taxon>Tracheophyta</taxon>
        <taxon>Spermatophyta</taxon>
        <taxon>Magnoliopsida</taxon>
        <taxon>eudicotyledons</taxon>
        <taxon>Gunneridae</taxon>
        <taxon>Pentapetalae</taxon>
        <taxon>asterids</taxon>
        <taxon>campanulids</taxon>
        <taxon>Asterales</taxon>
        <taxon>Asteraceae</taxon>
        <taxon>Asteroideae</taxon>
        <taxon>Heliantheae alliance</taxon>
        <taxon>Tageteae</taxon>
        <taxon>Tagetes</taxon>
    </lineage>
</organism>
<dbReference type="AlphaFoldDB" id="A0AAD8NUJ0"/>
<keyword evidence="1" id="KW-0812">Transmembrane</keyword>
<sequence length="149" mass="17156">MKGMIDEVGDVVRSSRARLVTRKERICEGKLLGSHDSGEMCSDKDGIRLHVMDVMPFTFYHITLKSVLTPLREGVSMIVIMAVPLSFSHFSLLKIFAFVWIHRPCFCFFIISSVYHFHRCCHEHYEHIGDQHLHGEHDGDLHQQPSPIP</sequence>
<accession>A0AAD8NUJ0</accession>
<feature type="transmembrane region" description="Helical" evidence="1">
    <location>
        <begin position="75"/>
        <end position="101"/>
    </location>
</feature>
<proteinExistence type="predicted"/>
<evidence type="ECO:0000313" key="3">
    <source>
        <dbReference type="Proteomes" id="UP001229421"/>
    </source>
</evidence>
<protein>
    <submittedName>
        <fullName evidence="2">Uncharacterized protein</fullName>
    </submittedName>
</protein>
<keyword evidence="1" id="KW-1133">Transmembrane helix</keyword>
<comment type="caution">
    <text evidence="2">The sequence shown here is derived from an EMBL/GenBank/DDBJ whole genome shotgun (WGS) entry which is preliminary data.</text>
</comment>
<keyword evidence="1" id="KW-0472">Membrane</keyword>
<dbReference type="Proteomes" id="UP001229421">
    <property type="component" value="Unassembled WGS sequence"/>
</dbReference>
<evidence type="ECO:0000313" key="2">
    <source>
        <dbReference type="EMBL" id="KAK1421502.1"/>
    </source>
</evidence>
<reference evidence="2" key="1">
    <citation type="journal article" date="2023" name="bioRxiv">
        <title>Improved chromosome-level genome assembly for marigold (Tagetes erecta).</title>
        <authorList>
            <person name="Jiang F."/>
            <person name="Yuan L."/>
            <person name="Wang S."/>
            <person name="Wang H."/>
            <person name="Xu D."/>
            <person name="Wang A."/>
            <person name="Fan W."/>
        </authorList>
    </citation>
    <scope>NUCLEOTIDE SEQUENCE</scope>
    <source>
        <strain evidence="2">WSJ</strain>
        <tissue evidence="2">Leaf</tissue>
    </source>
</reference>
<keyword evidence="3" id="KW-1185">Reference proteome</keyword>
<evidence type="ECO:0000256" key="1">
    <source>
        <dbReference type="SAM" id="Phobius"/>
    </source>
</evidence>
<gene>
    <name evidence="2" type="ORF">QVD17_23878</name>
</gene>
<dbReference type="EMBL" id="JAUHHV010000006">
    <property type="protein sequence ID" value="KAK1421502.1"/>
    <property type="molecule type" value="Genomic_DNA"/>
</dbReference>